<sequence length="175" mass="20219">MKIKITSNPARLFKRPFPPPSPAKHIKALLLRRHSSVKPNAACIPEGEETEGVNLDKSFGFSKQFELITLGLLEWNKSRVTTKIPKYGKKVTKNTISDVAGFTAAYWAFDIHFVEEFVTQQLEVEYEKEFEDESEEEFEDEYEEKCEDGSENEYEDDSEDESDDESEDEFEDDTP</sequence>
<dbReference type="HOGENOM" id="CLU_1535180_0_0_1"/>
<dbReference type="Proteomes" id="UP000011115">
    <property type="component" value="Unassembled WGS sequence"/>
</dbReference>
<dbReference type="PaxDb" id="4113-PGSC0003DMT400095279"/>
<feature type="region of interest" description="Disordered" evidence="1">
    <location>
        <begin position="125"/>
        <end position="175"/>
    </location>
</feature>
<evidence type="ECO:0000313" key="2">
    <source>
        <dbReference type="EnsemblPlants" id="PGSC0003DMT400095279"/>
    </source>
</evidence>
<reference evidence="3" key="1">
    <citation type="journal article" date="2011" name="Nature">
        <title>Genome sequence and analysis of the tuber crop potato.</title>
        <authorList>
            <consortium name="The Potato Genome Sequencing Consortium"/>
        </authorList>
    </citation>
    <scope>NUCLEOTIDE SEQUENCE [LARGE SCALE GENOMIC DNA]</scope>
    <source>
        <strain evidence="3">cv. DM1-3 516 R44</strain>
    </source>
</reference>
<evidence type="ECO:0000313" key="3">
    <source>
        <dbReference type="Proteomes" id="UP000011115"/>
    </source>
</evidence>
<name>M1DVY2_SOLTU</name>
<dbReference type="EnsemblPlants" id="PGSC0003DMT400095279">
    <property type="protein sequence ID" value="PGSC0003DMT400095279"/>
    <property type="gene ID" value="PGSC0003DMG400044850"/>
</dbReference>
<reference evidence="2" key="2">
    <citation type="submission" date="2015-06" db="UniProtKB">
        <authorList>
            <consortium name="EnsemblPlants"/>
        </authorList>
    </citation>
    <scope>IDENTIFICATION</scope>
    <source>
        <strain evidence="2">DM1-3 516 R44</strain>
    </source>
</reference>
<dbReference type="InParanoid" id="M1DVY2"/>
<protein>
    <submittedName>
        <fullName evidence="2">Calcium-dependent protein kinase</fullName>
    </submittedName>
</protein>
<dbReference type="Gramene" id="PGSC0003DMT400095279">
    <property type="protein sequence ID" value="PGSC0003DMT400095279"/>
    <property type="gene ID" value="PGSC0003DMG400044850"/>
</dbReference>
<organism evidence="2 3">
    <name type="scientific">Solanum tuberosum</name>
    <name type="common">Potato</name>
    <dbReference type="NCBI Taxonomy" id="4113"/>
    <lineage>
        <taxon>Eukaryota</taxon>
        <taxon>Viridiplantae</taxon>
        <taxon>Streptophyta</taxon>
        <taxon>Embryophyta</taxon>
        <taxon>Tracheophyta</taxon>
        <taxon>Spermatophyta</taxon>
        <taxon>Magnoliopsida</taxon>
        <taxon>eudicotyledons</taxon>
        <taxon>Gunneridae</taxon>
        <taxon>Pentapetalae</taxon>
        <taxon>asterids</taxon>
        <taxon>lamiids</taxon>
        <taxon>Solanales</taxon>
        <taxon>Solanaceae</taxon>
        <taxon>Solanoideae</taxon>
        <taxon>Solaneae</taxon>
        <taxon>Solanum</taxon>
    </lineage>
</organism>
<dbReference type="eggNOG" id="KOG0032">
    <property type="taxonomic scope" value="Eukaryota"/>
</dbReference>
<evidence type="ECO:0000256" key="1">
    <source>
        <dbReference type="SAM" id="MobiDB-lite"/>
    </source>
</evidence>
<keyword evidence="3" id="KW-1185">Reference proteome</keyword>
<accession>M1DVY2</accession>
<proteinExistence type="predicted"/>
<dbReference type="AlphaFoldDB" id="M1DVY2"/>